<sequence>MVSFKYELNQDSVELQASDWFGIERVFVNGQMVSRKFNFGPNSIHKVQLNDGHQCSFKLFIDPQTDELTCRIYKHNQLITSLKQGKNNLLQCQRLLQQGLLLGSSLVLLMLLLPL</sequence>
<keyword evidence="2" id="KW-1185">Reference proteome</keyword>
<name>A0A220UNU7_9GAMM</name>
<protein>
    <submittedName>
        <fullName evidence="1">Uncharacterized protein</fullName>
    </submittedName>
</protein>
<proteinExistence type="predicted"/>
<dbReference type="KEGG" id="sbj:CF168_12015"/>
<dbReference type="EMBL" id="CP022358">
    <property type="protein sequence ID" value="ASK69532.1"/>
    <property type="molecule type" value="Genomic_DNA"/>
</dbReference>
<accession>A0A220UNU7</accession>
<reference evidence="1 2" key="1">
    <citation type="submission" date="2017-07" db="EMBL/GenBank/DDBJ databases">
        <title>Phenotypical and genomic characterization of a clinical isolate of Shewanella bicestrii sp. nov. producing an extended-spectrum beta-lactamase and a new oxacillinase variant.</title>
        <authorList>
            <person name="Jousset A.B."/>
            <person name="Bonnin R.A."/>
            <person name="Girlich D."/>
            <person name="Dabos L."/>
            <person name="Potron A."/>
            <person name="Dortet L."/>
            <person name="Glaser P."/>
            <person name="Naas T."/>
        </authorList>
    </citation>
    <scope>NUCLEOTIDE SEQUENCE [LARGE SCALE GENOMIC DNA]</scope>
    <source>
        <strain evidence="1 2">JAB-1</strain>
    </source>
</reference>
<evidence type="ECO:0000313" key="1">
    <source>
        <dbReference type="EMBL" id="ASK69532.1"/>
    </source>
</evidence>
<evidence type="ECO:0000313" key="2">
    <source>
        <dbReference type="Proteomes" id="UP000198367"/>
    </source>
</evidence>
<gene>
    <name evidence="1" type="ORF">CF168_12015</name>
</gene>
<organism evidence="1 2">
    <name type="scientific">Shewanella bicestrii</name>
    <dbReference type="NCBI Taxonomy" id="2018305"/>
    <lineage>
        <taxon>Bacteria</taxon>
        <taxon>Pseudomonadati</taxon>
        <taxon>Pseudomonadota</taxon>
        <taxon>Gammaproteobacteria</taxon>
        <taxon>Alteromonadales</taxon>
        <taxon>Shewanellaceae</taxon>
        <taxon>Shewanella</taxon>
    </lineage>
</organism>
<dbReference type="RefSeq" id="WP_011622377.1">
    <property type="nucleotide sequence ID" value="NZ_CP022358.1"/>
</dbReference>
<dbReference type="AlphaFoldDB" id="A0A220UNU7"/>
<dbReference type="Proteomes" id="UP000198367">
    <property type="component" value="Chromosome"/>
</dbReference>